<dbReference type="WBParaSite" id="Gr19_v10_g12845.t1">
    <property type="protein sequence ID" value="Gr19_v10_g12845.t1"/>
    <property type="gene ID" value="Gr19_v10_g12845"/>
</dbReference>
<accession>A0A914H1P2</accession>
<sequence length="92" mass="9495">MGGGNGLYASGDKQDFHEDCQKALSPKCASFCGAFVASIDAKIVHNAVVTPAAVTCCQSCCQPKAADRMADEQQQHGERARRHVAAAVGGSG</sequence>
<evidence type="ECO:0000313" key="2">
    <source>
        <dbReference type="Proteomes" id="UP000887572"/>
    </source>
</evidence>
<keyword evidence="2" id="KW-1185">Reference proteome</keyword>
<dbReference type="Proteomes" id="UP000887572">
    <property type="component" value="Unplaced"/>
</dbReference>
<dbReference type="AlphaFoldDB" id="A0A914H1P2"/>
<reference evidence="3" key="1">
    <citation type="submission" date="2022-11" db="UniProtKB">
        <authorList>
            <consortium name="WormBaseParasite"/>
        </authorList>
    </citation>
    <scope>IDENTIFICATION</scope>
</reference>
<proteinExistence type="predicted"/>
<name>A0A914H1P2_GLORO</name>
<organism evidence="2 3">
    <name type="scientific">Globodera rostochiensis</name>
    <name type="common">Golden nematode worm</name>
    <name type="synonym">Heterodera rostochiensis</name>
    <dbReference type="NCBI Taxonomy" id="31243"/>
    <lineage>
        <taxon>Eukaryota</taxon>
        <taxon>Metazoa</taxon>
        <taxon>Ecdysozoa</taxon>
        <taxon>Nematoda</taxon>
        <taxon>Chromadorea</taxon>
        <taxon>Rhabditida</taxon>
        <taxon>Tylenchina</taxon>
        <taxon>Tylenchomorpha</taxon>
        <taxon>Tylenchoidea</taxon>
        <taxon>Heteroderidae</taxon>
        <taxon>Heteroderinae</taxon>
        <taxon>Globodera</taxon>
    </lineage>
</organism>
<protein>
    <submittedName>
        <fullName evidence="3">Uncharacterized protein</fullName>
    </submittedName>
</protein>
<evidence type="ECO:0000313" key="3">
    <source>
        <dbReference type="WBParaSite" id="Gr19_v10_g12845.t1"/>
    </source>
</evidence>
<evidence type="ECO:0000256" key="1">
    <source>
        <dbReference type="SAM" id="MobiDB-lite"/>
    </source>
</evidence>
<feature type="region of interest" description="Disordered" evidence="1">
    <location>
        <begin position="71"/>
        <end position="92"/>
    </location>
</feature>